<sequence>MLATVVLVQVVPATADINSVYIFVDPGRRLESNAVVLVQVVPLLYVDINLFMFCRPRRRLESNACYSCTCTRSTLTTRRRLESNACYSCTCTSSTLTVCRLLILLMFCRPREDHQSLTLLQLYFCTRSTLLPRRRLEFNGRTVVLVQVVPLLTQEKIRVQCLQLYLYKKYLIRPRRRLDGHLHVLVQEANSCLLVQED</sequence>
<gene>
    <name evidence="1" type="ORF">MEDL_29959</name>
</gene>
<evidence type="ECO:0000313" key="2">
    <source>
        <dbReference type="Proteomes" id="UP000683360"/>
    </source>
</evidence>
<reference evidence="1" key="1">
    <citation type="submission" date="2021-03" db="EMBL/GenBank/DDBJ databases">
        <authorList>
            <person name="Bekaert M."/>
        </authorList>
    </citation>
    <scope>NUCLEOTIDE SEQUENCE</scope>
</reference>
<organism evidence="1 2">
    <name type="scientific">Mytilus edulis</name>
    <name type="common">Blue mussel</name>
    <dbReference type="NCBI Taxonomy" id="6550"/>
    <lineage>
        <taxon>Eukaryota</taxon>
        <taxon>Metazoa</taxon>
        <taxon>Spiralia</taxon>
        <taxon>Lophotrochozoa</taxon>
        <taxon>Mollusca</taxon>
        <taxon>Bivalvia</taxon>
        <taxon>Autobranchia</taxon>
        <taxon>Pteriomorphia</taxon>
        <taxon>Mytilida</taxon>
        <taxon>Mytiloidea</taxon>
        <taxon>Mytilidae</taxon>
        <taxon>Mytilinae</taxon>
        <taxon>Mytilus</taxon>
    </lineage>
</organism>
<proteinExistence type="predicted"/>
<dbReference type="Proteomes" id="UP000683360">
    <property type="component" value="Unassembled WGS sequence"/>
</dbReference>
<dbReference type="AlphaFoldDB" id="A0A8S3SAU3"/>
<dbReference type="EMBL" id="CAJPWZ010001475">
    <property type="protein sequence ID" value="CAG2216255.1"/>
    <property type="molecule type" value="Genomic_DNA"/>
</dbReference>
<accession>A0A8S3SAU3</accession>
<evidence type="ECO:0000313" key="1">
    <source>
        <dbReference type="EMBL" id="CAG2216255.1"/>
    </source>
</evidence>
<comment type="caution">
    <text evidence="1">The sequence shown here is derived from an EMBL/GenBank/DDBJ whole genome shotgun (WGS) entry which is preliminary data.</text>
</comment>
<keyword evidence="2" id="KW-1185">Reference proteome</keyword>
<name>A0A8S3SAU3_MYTED</name>
<protein>
    <submittedName>
        <fullName evidence="1">Uncharacterized protein</fullName>
    </submittedName>
</protein>